<dbReference type="AlphaFoldDB" id="B4DBS2"/>
<sequence>MFDALRKWFSSGSSTPPKRRHMIETCPDCGVRDGELHDLFCTKERCPFCGGQLITCDCIKSVLKLSEVEQQAVDEYIDDSVPPLSDVMQRWKDALHQKGRIPFEVYRDDPLRAAHRGDVTAVRDFLDDGFLPNARNEVGCTALMSAARGRQVEVIRFLLSRGADAKLADKNGFTALHCAVMQPPHNIAREVACVSVLIDAGIDPNVRDGNDATPLMKAAWFGCVEAACALLRHGADATLVDKKGRAAKDLATTRGHVDVLALLNESR</sequence>
<dbReference type="EMBL" id="ABVL01000040">
    <property type="protein sequence ID" value="EDY16101.1"/>
    <property type="molecule type" value="Genomic_DNA"/>
</dbReference>
<dbReference type="Pfam" id="PF12796">
    <property type="entry name" value="Ank_2"/>
    <property type="match status" value="1"/>
</dbReference>
<name>B4DBS2_9BACT</name>
<evidence type="ECO:0000256" key="1">
    <source>
        <dbReference type="ARBA" id="ARBA00022737"/>
    </source>
</evidence>
<evidence type="ECO:0000256" key="2">
    <source>
        <dbReference type="ARBA" id="ARBA00023043"/>
    </source>
</evidence>
<reference evidence="4 5" key="1">
    <citation type="journal article" date="2011" name="J. Bacteriol.">
        <title>Genome sequence of Chthoniobacter flavus Ellin428, an aerobic heterotrophic soil bacterium.</title>
        <authorList>
            <person name="Kant R."/>
            <person name="van Passel M.W."/>
            <person name="Palva A."/>
            <person name="Lucas S."/>
            <person name="Lapidus A."/>
            <person name="Glavina Del Rio T."/>
            <person name="Dalin E."/>
            <person name="Tice H."/>
            <person name="Bruce D."/>
            <person name="Goodwin L."/>
            <person name="Pitluck S."/>
            <person name="Larimer F.W."/>
            <person name="Land M.L."/>
            <person name="Hauser L."/>
            <person name="Sangwan P."/>
            <person name="de Vos W.M."/>
            <person name="Janssen P.H."/>
            <person name="Smidt H."/>
        </authorList>
    </citation>
    <scope>NUCLEOTIDE SEQUENCE [LARGE SCALE GENOMIC DNA]</scope>
    <source>
        <strain evidence="4 5">Ellin428</strain>
    </source>
</reference>
<dbReference type="InterPro" id="IPR002110">
    <property type="entry name" value="Ankyrin_rpt"/>
</dbReference>
<comment type="caution">
    <text evidence="4">The sequence shown here is derived from an EMBL/GenBank/DDBJ whole genome shotgun (WGS) entry which is preliminary data.</text>
</comment>
<keyword evidence="5" id="KW-1185">Reference proteome</keyword>
<dbReference type="InParanoid" id="B4DBS2"/>
<gene>
    <name evidence="4" type="ORF">CfE428DRAFT_6363</name>
</gene>
<dbReference type="SMART" id="SM00248">
    <property type="entry name" value="ANK"/>
    <property type="match status" value="3"/>
</dbReference>
<evidence type="ECO:0000313" key="4">
    <source>
        <dbReference type="EMBL" id="EDY16101.1"/>
    </source>
</evidence>
<feature type="repeat" description="ANK" evidence="3">
    <location>
        <begin position="138"/>
        <end position="170"/>
    </location>
</feature>
<keyword evidence="2 3" id="KW-0040">ANK repeat</keyword>
<keyword evidence="1" id="KW-0677">Repeat</keyword>
<proteinExistence type="predicted"/>
<dbReference type="InterPro" id="IPR050776">
    <property type="entry name" value="Ank_Repeat/CDKN_Inhibitor"/>
</dbReference>
<dbReference type="STRING" id="497964.CfE428DRAFT_6363"/>
<organism evidence="4 5">
    <name type="scientific">Chthoniobacter flavus Ellin428</name>
    <dbReference type="NCBI Taxonomy" id="497964"/>
    <lineage>
        <taxon>Bacteria</taxon>
        <taxon>Pseudomonadati</taxon>
        <taxon>Verrucomicrobiota</taxon>
        <taxon>Spartobacteria</taxon>
        <taxon>Chthoniobacterales</taxon>
        <taxon>Chthoniobacteraceae</taxon>
        <taxon>Chthoniobacter</taxon>
    </lineage>
</organism>
<feature type="repeat" description="ANK" evidence="3">
    <location>
        <begin position="171"/>
        <end position="209"/>
    </location>
</feature>
<protein>
    <submittedName>
        <fullName evidence="4">Ankyrin</fullName>
    </submittedName>
</protein>
<feature type="repeat" description="ANK" evidence="3">
    <location>
        <begin position="210"/>
        <end position="242"/>
    </location>
</feature>
<dbReference type="PROSITE" id="PS50088">
    <property type="entry name" value="ANK_REPEAT"/>
    <property type="match status" value="3"/>
</dbReference>
<dbReference type="InterPro" id="IPR036770">
    <property type="entry name" value="Ankyrin_rpt-contain_sf"/>
</dbReference>
<dbReference type="Pfam" id="PF00023">
    <property type="entry name" value="Ank"/>
    <property type="match status" value="1"/>
</dbReference>
<dbReference type="Gene3D" id="1.25.40.20">
    <property type="entry name" value="Ankyrin repeat-containing domain"/>
    <property type="match status" value="1"/>
</dbReference>
<dbReference type="SUPFAM" id="SSF48403">
    <property type="entry name" value="Ankyrin repeat"/>
    <property type="match status" value="1"/>
</dbReference>
<dbReference type="PROSITE" id="PS50297">
    <property type="entry name" value="ANK_REP_REGION"/>
    <property type="match status" value="1"/>
</dbReference>
<accession>B4DBS2</accession>
<evidence type="ECO:0000313" key="5">
    <source>
        <dbReference type="Proteomes" id="UP000005824"/>
    </source>
</evidence>
<evidence type="ECO:0000256" key="3">
    <source>
        <dbReference type="PROSITE-ProRule" id="PRU00023"/>
    </source>
</evidence>
<dbReference type="eggNOG" id="COG0666">
    <property type="taxonomic scope" value="Bacteria"/>
</dbReference>
<dbReference type="PANTHER" id="PTHR24201">
    <property type="entry name" value="ANK_REP_REGION DOMAIN-CONTAINING PROTEIN"/>
    <property type="match status" value="1"/>
</dbReference>
<dbReference type="Proteomes" id="UP000005824">
    <property type="component" value="Unassembled WGS sequence"/>
</dbReference>